<keyword evidence="3" id="KW-0732">Signal</keyword>
<evidence type="ECO:0000313" key="4">
    <source>
        <dbReference type="EMBL" id="KPI82684.1"/>
    </source>
</evidence>
<keyword evidence="2" id="KW-0812">Transmembrane</keyword>
<feature type="signal peptide" evidence="3">
    <location>
        <begin position="1"/>
        <end position="26"/>
    </location>
</feature>
<evidence type="ECO:0008006" key="6">
    <source>
        <dbReference type="Google" id="ProtNLM"/>
    </source>
</evidence>
<dbReference type="AlphaFoldDB" id="A0A0N1IH70"/>
<organism evidence="4 5">
    <name type="scientific">Leptomonas seymouri</name>
    <dbReference type="NCBI Taxonomy" id="5684"/>
    <lineage>
        <taxon>Eukaryota</taxon>
        <taxon>Discoba</taxon>
        <taxon>Euglenozoa</taxon>
        <taxon>Kinetoplastea</taxon>
        <taxon>Metakinetoplastina</taxon>
        <taxon>Trypanosomatida</taxon>
        <taxon>Trypanosomatidae</taxon>
        <taxon>Leishmaniinae</taxon>
        <taxon>Leptomonas</taxon>
    </lineage>
</organism>
<proteinExistence type="predicted"/>
<feature type="compositionally biased region" description="Low complexity" evidence="1">
    <location>
        <begin position="622"/>
        <end position="631"/>
    </location>
</feature>
<evidence type="ECO:0000313" key="5">
    <source>
        <dbReference type="Proteomes" id="UP000038009"/>
    </source>
</evidence>
<dbReference type="OMA" id="RNIPCGV"/>
<name>A0A0N1IH70_LEPSE</name>
<keyword evidence="2" id="KW-0472">Membrane</keyword>
<reference evidence="4 5" key="1">
    <citation type="journal article" date="2015" name="PLoS Pathog.">
        <title>Leptomonas seymouri: Adaptations to the Dixenous Life Cycle Analyzed by Genome Sequencing, Transcriptome Profiling and Co-infection with Leishmania donovani.</title>
        <authorList>
            <person name="Kraeva N."/>
            <person name="Butenko A."/>
            <person name="Hlavacova J."/>
            <person name="Kostygov A."/>
            <person name="Myskova J."/>
            <person name="Grybchuk D."/>
            <person name="Lestinova T."/>
            <person name="Votypka J."/>
            <person name="Volf P."/>
            <person name="Opperdoes F."/>
            <person name="Flegontov P."/>
            <person name="Lukes J."/>
            <person name="Yurchenko V."/>
        </authorList>
    </citation>
    <scope>NUCLEOTIDE SEQUENCE [LARGE SCALE GENOMIC DNA]</scope>
    <source>
        <strain evidence="4 5">ATCC 30220</strain>
    </source>
</reference>
<gene>
    <name evidence="4" type="ORF">ABL78_8303</name>
</gene>
<feature type="compositionally biased region" description="Low complexity" evidence="1">
    <location>
        <begin position="271"/>
        <end position="286"/>
    </location>
</feature>
<feature type="chain" id="PRO_5005874044" description="Enriched in surface-labeled proteome protein 9" evidence="3">
    <location>
        <begin position="27"/>
        <end position="646"/>
    </location>
</feature>
<keyword evidence="5" id="KW-1185">Reference proteome</keyword>
<feature type="region of interest" description="Disordered" evidence="1">
    <location>
        <begin position="613"/>
        <end position="646"/>
    </location>
</feature>
<sequence length="646" mass="71033">MTFRVAVKLALAAVLLALLSVNAAAAVKMLPFYGRALMDVELVCRSSTEKDPHIYGSSKISAFRYAMQFDSSTVHPFYVERMQTNDYVRTYYTSPSEKYVMSDSSSCTRVIYTALEEPQEWMAWTLRSLLSDSLPSTYTSGTTRGISVRNYTSEFSVLIPAEYGGLDSRKVYKATILTTVSGWTVNLMEGIDETLLSIELTSTGSSEIINNCLFTFTFYGANMSASLPTSEPPECKPQSNLKRMSRTGVARVPAAENSQVEMLEGSDSVASSTEITTSSSSEPKTSTPFMMPEFPPYFTANFFVISPGQKSVFQLREAFNPQHQMSRAQLSYPLTGAAGRVYDYEWFVTAFNQMTLYHETFAVPDGQETVSKAVREYFWPDKDTCTRLLLGYDVLAEDPEALLLASLSTPAAFIGNETVRNIPCGVWAAEVGGSRVTWYWATPELSNVDSFNSKRTHYLGRKYGTLVRMTVTGKGGAPPLFTHHPFFPQSSSFPVADRELACKSLEPTGADMGCNGWGDQKPYNLIYDITSFVPYVRDEDYDLSDRCAVAPLSGSIPSVGCSFSSVSDSIVAVLLVVVAVLFGVMGGSCVWCRYSRMVRRQQEELVRLTQALQNPLPPAGPPGDAAAEGENLGAWSSGTPDMKARP</sequence>
<accession>A0A0N1IH70</accession>
<feature type="transmembrane region" description="Helical" evidence="2">
    <location>
        <begin position="570"/>
        <end position="592"/>
    </location>
</feature>
<evidence type="ECO:0000256" key="1">
    <source>
        <dbReference type="SAM" id="MobiDB-lite"/>
    </source>
</evidence>
<keyword evidence="2" id="KW-1133">Transmembrane helix</keyword>
<evidence type="ECO:0000256" key="2">
    <source>
        <dbReference type="SAM" id="Phobius"/>
    </source>
</evidence>
<protein>
    <recommendedName>
        <fullName evidence="6">Enriched in surface-labeled proteome protein 9</fullName>
    </recommendedName>
</protein>
<comment type="caution">
    <text evidence="4">The sequence shown here is derived from an EMBL/GenBank/DDBJ whole genome shotgun (WGS) entry which is preliminary data.</text>
</comment>
<feature type="region of interest" description="Disordered" evidence="1">
    <location>
        <begin position="255"/>
        <end position="286"/>
    </location>
</feature>
<dbReference type="VEuPathDB" id="TriTrypDB:Lsey_0604_0010"/>
<dbReference type="Proteomes" id="UP000038009">
    <property type="component" value="Unassembled WGS sequence"/>
</dbReference>
<dbReference type="EMBL" id="LJSK01000604">
    <property type="protein sequence ID" value="KPI82684.1"/>
    <property type="molecule type" value="Genomic_DNA"/>
</dbReference>
<dbReference type="OrthoDB" id="264546at2759"/>
<evidence type="ECO:0000256" key="3">
    <source>
        <dbReference type="SAM" id="SignalP"/>
    </source>
</evidence>